<dbReference type="Gene3D" id="3.40.50.1000">
    <property type="entry name" value="HAD superfamily/HAD-like"/>
    <property type="match status" value="1"/>
</dbReference>
<reference evidence="1 2" key="2">
    <citation type="journal article" date="2016" name="J. Biotechnol.">
        <title>Complete genome sequence of Arthrobacter alpinus ERGS4:06, a yellow pigmented bacterium tolerant to cold and radiations isolated from Sikkim Himalaya.</title>
        <authorList>
            <person name="Kumar R."/>
            <person name="Singh D."/>
            <person name="Swarnkar M.K."/>
            <person name="Singh A.K."/>
            <person name="Kumar S."/>
        </authorList>
    </citation>
    <scope>NUCLEOTIDE SEQUENCE [LARGE SCALE GENOMIC DNA]</scope>
    <source>
        <strain evidence="1 2">ERGS4:06</strain>
    </source>
</reference>
<protein>
    <recommendedName>
        <fullName evidence="3">Haloacid dehalogenase</fullName>
    </recommendedName>
</protein>
<dbReference type="PANTHER" id="PTHR10000:SF25">
    <property type="entry name" value="PHOSPHATASE YKRA-RELATED"/>
    <property type="match status" value="1"/>
</dbReference>
<dbReference type="InterPro" id="IPR006379">
    <property type="entry name" value="HAD-SF_hydro_IIB"/>
</dbReference>
<dbReference type="InterPro" id="IPR036412">
    <property type="entry name" value="HAD-like_sf"/>
</dbReference>
<dbReference type="Gene3D" id="3.30.1240.10">
    <property type="match status" value="1"/>
</dbReference>
<dbReference type="NCBIfam" id="TIGR01484">
    <property type="entry name" value="HAD-SF-IIB"/>
    <property type="match status" value="1"/>
</dbReference>
<proteinExistence type="predicted"/>
<dbReference type="Proteomes" id="UP000059574">
    <property type="component" value="Chromosome"/>
</dbReference>
<dbReference type="Pfam" id="PF08282">
    <property type="entry name" value="Hydrolase_3"/>
    <property type="match status" value="1"/>
</dbReference>
<dbReference type="PANTHER" id="PTHR10000">
    <property type="entry name" value="PHOSPHOSERINE PHOSPHATASE"/>
    <property type="match status" value="1"/>
</dbReference>
<dbReference type="EMBL" id="CP013200">
    <property type="protein sequence ID" value="ALO68047.1"/>
    <property type="molecule type" value="Genomic_DNA"/>
</dbReference>
<dbReference type="InterPro" id="IPR023214">
    <property type="entry name" value="HAD_sf"/>
</dbReference>
<dbReference type="OrthoDB" id="3180855at2"/>
<name>A0A0S2M2Z6_9MICC</name>
<dbReference type="GO" id="GO:0016791">
    <property type="term" value="F:phosphatase activity"/>
    <property type="evidence" value="ECO:0007669"/>
    <property type="project" value="TreeGrafter"/>
</dbReference>
<dbReference type="GO" id="GO:0000287">
    <property type="term" value="F:magnesium ion binding"/>
    <property type="evidence" value="ECO:0007669"/>
    <property type="project" value="TreeGrafter"/>
</dbReference>
<organism evidence="1 2">
    <name type="scientific">Arthrobacter alpinus</name>
    <dbReference type="NCBI Taxonomy" id="656366"/>
    <lineage>
        <taxon>Bacteria</taxon>
        <taxon>Bacillati</taxon>
        <taxon>Actinomycetota</taxon>
        <taxon>Actinomycetes</taxon>
        <taxon>Micrococcales</taxon>
        <taxon>Micrococcaceae</taxon>
        <taxon>Arthrobacter</taxon>
    </lineage>
</organism>
<reference evidence="2" key="1">
    <citation type="submission" date="2015-11" db="EMBL/GenBank/DDBJ databases">
        <authorList>
            <person name="Kumar R."/>
            <person name="Singh D."/>
            <person name="Swarnkar M.K."/>
            <person name="Singh A.K."/>
            <person name="Kumar S."/>
        </authorList>
    </citation>
    <scope>NUCLEOTIDE SEQUENCE [LARGE SCALE GENOMIC DNA]</scope>
    <source>
        <strain evidence="2">ERGS4:06</strain>
    </source>
</reference>
<accession>A0A0S2M2Z6</accession>
<gene>
    <name evidence="1" type="ORF">AS189_18095</name>
</gene>
<dbReference type="AlphaFoldDB" id="A0A0S2M2Z6"/>
<sequence length="309" mass="31919">MDQTGGTRSSRIHLTQVDSVIMNANILATAHTTRAIFLDVDGTYADFGVVPEAHVEAVRAVRAAGHKVLICTGRPLPMLPESIMGAGFDGVVASAGAYIEVAGEVLVDKRFPADLRTRALAALEAHDAVYVLESQKATFVTPAGEDRLRAHIAAHYASAPADRAMGSSAILAGLTVRADLSTTTFAKISVFESPVPMAELVAEIGGDIDVVANSIAAEGPHAGELFQRGISKADGVAAVIAHFDIAKSASIAFGDGQNDLEMVAFAGLGVAIEGSSPELLAIADRTALPPSQNGIAAAFAELGLLSRVR</sequence>
<dbReference type="SUPFAM" id="SSF56784">
    <property type="entry name" value="HAD-like"/>
    <property type="match status" value="1"/>
</dbReference>
<evidence type="ECO:0008006" key="3">
    <source>
        <dbReference type="Google" id="ProtNLM"/>
    </source>
</evidence>
<evidence type="ECO:0000313" key="1">
    <source>
        <dbReference type="EMBL" id="ALO68047.1"/>
    </source>
</evidence>
<dbReference type="GO" id="GO:0005829">
    <property type="term" value="C:cytosol"/>
    <property type="evidence" value="ECO:0007669"/>
    <property type="project" value="TreeGrafter"/>
</dbReference>
<evidence type="ECO:0000313" key="2">
    <source>
        <dbReference type="Proteomes" id="UP000059574"/>
    </source>
</evidence>